<evidence type="ECO:0000256" key="1">
    <source>
        <dbReference type="SAM" id="MobiDB-lite"/>
    </source>
</evidence>
<reference evidence="2 3" key="1">
    <citation type="submission" date="2019-09" db="EMBL/GenBank/DDBJ databases">
        <title>Paraburkholderia podalyriae sp. nov., A South African Podalyria-associated rhizobium.</title>
        <authorList>
            <person name="Mavima L."/>
            <person name="Beukes C.W."/>
            <person name="Palmer M."/>
            <person name="De Meyer S.E."/>
            <person name="James E.K."/>
            <person name="Maluk M."/>
            <person name="Avontuur J.R."/>
            <person name="Chan W.Y."/>
            <person name="Venter S.N."/>
            <person name="Steenkamp E.T."/>
        </authorList>
    </citation>
    <scope>NUCLEOTIDE SEQUENCE [LARGE SCALE GENOMIC DNA]</scope>
    <source>
        <strain evidence="2 3">WC7.3b</strain>
    </source>
</reference>
<dbReference type="EMBL" id="VZQQ01000014">
    <property type="protein sequence ID" value="MBC8748474.1"/>
    <property type="molecule type" value="Genomic_DNA"/>
</dbReference>
<organism evidence="2 3">
    <name type="scientific">Paraburkholderia podalyriae</name>
    <dbReference type="NCBI Taxonomy" id="1938811"/>
    <lineage>
        <taxon>Bacteria</taxon>
        <taxon>Pseudomonadati</taxon>
        <taxon>Pseudomonadota</taxon>
        <taxon>Betaproteobacteria</taxon>
        <taxon>Burkholderiales</taxon>
        <taxon>Burkholderiaceae</taxon>
        <taxon>Paraburkholderia</taxon>
    </lineage>
</organism>
<keyword evidence="3" id="KW-1185">Reference proteome</keyword>
<name>A0ABR7PQE4_9BURK</name>
<sequence>MNAPEKPRQCNAAGAFHFRHPATLRGASQAPSFAQRDTQHEPVNPQPLPILENSKQVVARQARRRNHYAADKQAGDAKGDGFKEIWHIAKP</sequence>
<protein>
    <submittedName>
        <fullName evidence="2">Uncharacterized protein</fullName>
    </submittedName>
</protein>
<accession>A0ABR7PQE4</accession>
<proteinExistence type="predicted"/>
<gene>
    <name evidence="2" type="ORF">F6X42_18240</name>
</gene>
<evidence type="ECO:0000313" key="3">
    <source>
        <dbReference type="Proteomes" id="UP000736373"/>
    </source>
</evidence>
<dbReference type="RefSeq" id="WP_187635686.1">
    <property type="nucleotide sequence ID" value="NZ_VZQQ01000014.1"/>
</dbReference>
<evidence type="ECO:0000313" key="2">
    <source>
        <dbReference type="EMBL" id="MBC8748474.1"/>
    </source>
</evidence>
<comment type="caution">
    <text evidence="2">The sequence shown here is derived from an EMBL/GenBank/DDBJ whole genome shotgun (WGS) entry which is preliminary data.</text>
</comment>
<dbReference type="Proteomes" id="UP000736373">
    <property type="component" value="Unassembled WGS sequence"/>
</dbReference>
<feature type="region of interest" description="Disordered" evidence="1">
    <location>
        <begin position="25"/>
        <end position="52"/>
    </location>
</feature>